<evidence type="ECO:0000313" key="2">
    <source>
        <dbReference type="Proteomes" id="UP000185841"/>
    </source>
</evidence>
<accession>A0A1N6NXW6</accession>
<proteinExistence type="predicted"/>
<organism evidence="1 2">
    <name type="scientific">Aquipseudomonas alcaligenes</name>
    <name type="common">Pseudomonas alcaligenes</name>
    <dbReference type="NCBI Taxonomy" id="43263"/>
    <lineage>
        <taxon>Bacteria</taxon>
        <taxon>Pseudomonadati</taxon>
        <taxon>Pseudomonadota</taxon>
        <taxon>Gammaproteobacteria</taxon>
        <taxon>Pseudomonadales</taxon>
        <taxon>Pseudomonadaceae</taxon>
        <taxon>Aquipseudomonas</taxon>
    </lineage>
</organism>
<dbReference type="Proteomes" id="UP000185841">
    <property type="component" value="Unassembled WGS sequence"/>
</dbReference>
<dbReference type="EMBL" id="FTMP01000001">
    <property type="protein sequence ID" value="SIP96931.1"/>
    <property type="molecule type" value="Genomic_DNA"/>
</dbReference>
<protein>
    <submittedName>
        <fullName evidence="1">Uncharacterized protein</fullName>
    </submittedName>
</protein>
<dbReference type="AlphaFoldDB" id="A0A1N6NXW6"/>
<dbReference type="RefSeq" id="WP_076423988.1">
    <property type="nucleotide sequence ID" value="NZ_FTMP01000001.1"/>
</dbReference>
<reference evidence="1 2" key="1">
    <citation type="submission" date="2017-01" db="EMBL/GenBank/DDBJ databases">
        <authorList>
            <person name="Mah S.A."/>
            <person name="Swanson W.J."/>
            <person name="Moy G.W."/>
            <person name="Vacquier V.D."/>
        </authorList>
    </citation>
    <scope>NUCLEOTIDE SEQUENCE [LARGE SCALE GENOMIC DNA]</scope>
    <source>
        <strain evidence="1 2">RU36E</strain>
    </source>
</reference>
<gene>
    <name evidence="1" type="ORF">SAMN05878282_101621</name>
</gene>
<sequence>MARTRAKAKGRSDGWSYFRLPHNLLKCEDFTGLSGSALKVLLHLASQYNGKNNGDLSATLTDVRAKGVRSSSTLAAAIVELQQRNLIICTRTGRFMRPGGRCALYGLTWLSIDDCPGKDLEHPPTTIALRGLSLERTKDPLRLSN</sequence>
<evidence type="ECO:0000313" key="1">
    <source>
        <dbReference type="EMBL" id="SIP96931.1"/>
    </source>
</evidence>
<name>A0A1N6NXW6_AQUAC</name>